<evidence type="ECO:0008006" key="4">
    <source>
        <dbReference type="Google" id="ProtNLM"/>
    </source>
</evidence>
<dbReference type="InParanoid" id="A0A7X0MVA9"/>
<proteinExistence type="predicted"/>
<dbReference type="EMBL" id="JACHHT010000001">
    <property type="protein sequence ID" value="MBB6521178.1"/>
    <property type="molecule type" value="Genomic_DNA"/>
</dbReference>
<keyword evidence="1" id="KW-1133">Transmembrane helix</keyword>
<feature type="transmembrane region" description="Helical" evidence="1">
    <location>
        <begin position="90"/>
        <end position="113"/>
    </location>
</feature>
<protein>
    <recommendedName>
        <fullName evidence="4">DUF2007 domain-containing protein</fullName>
    </recommendedName>
</protein>
<dbReference type="RefSeq" id="WP_166849223.1">
    <property type="nucleotide sequence ID" value="NZ_JAAONY010000001.1"/>
</dbReference>
<evidence type="ECO:0000256" key="1">
    <source>
        <dbReference type="SAM" id="Phobius"/>
    </source>
</evidence>
<gene>
    <name evidence="2" type="ORF">HNR48_001456</name>
</gene>
<comment type="caution">
    <text evidence="2">The sequence shown here is derived from an EMBL/GenBank/DDBJ whole genome shotgun (WGS) entry which is preliminary data.</text>
</comment>
<reference evidence="2 3" key="1">
    <citation type="submission" date="2020-08" db="EMBL/GenBank/DDBJ databases">
        <title>Genomic Encyclopedia of Type Strains, Phase IV (KMG-IV): sequencing the most valuable type-strain genomes for metagenomic binning, comparative biology and taxonomic classification.</title>
        <authorList>
            <person name="Goeker M."/>
        </authorList>
    </citation>
    <scope>NUCLEOTIDE SEQUENCE [LARGE SCALE GENOMIC DNA]</scope>
    <source>
        <strain evidence="2 3">DSM 22368</strain>
    </source>
</reference>
<dbReference type="AlphaFoldDB" id="A0A7X0MVA9"/>
<evidence type="ECO:0000313" key="3">
    <source>
        <dbReference type="Proteomes" id="UP000528457"/>
    </source>
</evidence>
<dbReference type="Pfam" id="PF19661">
    <property type="entry name" value="DUF6164"/>
    <property type="match status" value="1"/>
</dbReference>
<evidence type="ECO:0000313" key="2">
    <source>
        <dbReference type="EMBL" id="MBB6521178.1"/>
    </source>
</evidence>
<name>A0A7X0MVA9_9GAMM</name>
<keyword evidence="3" id="KW-1185">Reference proteome</keyword>
<dbReference type="InterPro" id="IPR046162">
    <property type="entry name" value="DUF6164"/>
</dbReference>
<keyword evidence="1" id="KW-0472">Membrane</keyword>
<organism evidence="2 3">
    <name type="scientific">Pseudoteredinibacter isoporae</name>
    <dbReference type="NCBI Taxonomy" id="570281"/>
    <lineage>
        <taxon>Bacteria</taxon>
        <taxon>Pseudomonadati</taxon>
        <taxon>Pseudomonadota</taxon>
        <taxon>Gammaproteobacteria</taxon>
        <taxon>Cellvibrionales</taxon>
        <taxon>Cellvibrionaceae</taxon>
        <taxon>Pseudoteredinibacter</taxon>
    </lineage>
</organism>
<keyword evidence="1" id="KW-0812">Transmembrane</keyword>
<sequence length="115" mass="13376">MAHLLYRLNQLPEDEILDIRQLLDEADIDYYETSAGNWGISLAAIWLPDDHQLEDAKALLENYHRYRAEAAREHPVESWWAHARRRPVKVLAFSILITACFYLLLAPFIAMMLPA</sequence>
<accession>A0A7X0MVA9</accession>
<dbReference type="Proteomes" id="UP000528457">
    <property type="component" value="Unassembled WGS sequence"/>
</dbReference>